<protein>
    <recommendedName>
        <fullName evidence="6">Type II/III secretion system secretin-like domain-containing protein</fullName>
    </recommendedName>
</protein>
<dbReference type="GO" id="GO:0015627">
    <property type="term" value="C:type II protein secretion system complex"/>
    <property type="evidence" value="ECO:0007669"/>
    <property type="project" value="TreeGrafter"/>
</dbReference>
<evidence type="ECO:0000256" key="2">
    <source>
        <dbReference type="ARBA" id="ARBA00022729"/>
    </source>
</evidence>
<feature type="compositionally biased region" description="Low complexity" evidence="5">
    <location>
        <begin position="252"/>
        <end position="275"/>
    </location>
</feature>
<gene>
    <name evidence="7" type="ORF">E3D37_16330</name>
</gene>
<dbReference type="InterPro" id="IPR050810">
    <property type="entry name" value="Bact_Secretion_Sys_Channel"/>
</dbReference>
<evidence type="ECO:0000313" key="7">
    <source>
        <dbReference type="EMBL" id="TEU47571.1"/>
    </source>
</evidence>
<dbReference type="Proteomes" id="UP000298234">
    <property type="component" value="Unassembled WGS sequence"/>
</dbReference>
<dbReference type="PANTHER" id="PTHR30332:SF24">
    <property type="entry name" value="SECRETIN GSPD-RELATED"/>
    <property type="match status" value="1"/>
</dbReference>
<sequence>MRLDRYLVAVAAAPLLTACISPELLDATKKPTESALAAVDAREQLLARLSSSRNAAPRSQDVNKPYLAGKVRPLPRNVSLPYALRKGVSVAVIFPEKRVKWATFAERVELATGIPVVVAPEVYLPLSAMMPLSQGGPGGAPNGNSIATQLPMPTPSGLGVDAKAIPGVNPPGTPLGSVIPRPGYANAASDDDDYLTVDVDNTIEPVANLLDRAASRKTVHWEYDEKTNVLRIYRFVTRQWQIPVSGAQRTYSSNFTGGTQQSSSQTSLQSNNDTSPMKSEVKDANELYSIRDTAKLVMTQAGKIYADPNSGTITISDTKEAVDAAEKLVRKQVAILSRTVLLRLQTVQLTSNDDGESGVDWNAVISRALHSLPQFSLSTLSPATLVGSNAGSVGLNIVSGAAGGSKAIIQALKEIGHVETSTELPLATRNRHPVYYNVRQSFNYVQSTTPATGAVGGSGGVPGIITAQDQVGTKIFLFPNATSKDNVMLTVSLDSSVKQSMDTFTSGNGSNQQSVQLPVINGEGSQQEVPIRNGSTIVLTGFDRKQNQFEQRTLGDKIPLLAGGSRTASSTRTTTIVLVSVQIVDSNEGDSL</sequence>
<feature type="domain" description="Type II/III secretion system secretin-like" evidence="6">
    <location>
        <begin position="412"/>
        <end position="584"/>
    </location>
</feature>
<dbReference type="GO" id="GO:0009306">
    <property type="term" value="P:protein secretion"/>
    <property type="evidence" value="ECO:0007669"/>
    <property type="project" value="InterPro"/>
</dbReference>
<dbReference type="PANTHER" id="PTHR30332">
    <property type="entry name" value="PROBABLE GENERAL SECRETION PATHWAY PROTEIN D"/>
    <property type="match status" value="1"/>
</dbReference>
<comment type="caution">
    <text evidence="7">The sequence shown here is derived from an EMBL/GenBank/DDBJ whole genome shotgun (WGS) entry which is preliminary data.</text>
</comment>
<evidence type="ECO:0000313" key="8">
    <source>
        <dbReference type="Proteomes" id="UP000298234"/>
    </source>
</evidence>
<dbReference type="GO" id="GO:0016020">
    <property type="term" value="C:membrane"/>
    <property type="evidence" value="ECO:0007669"/>
    <property type="project" value="UniProtKB-SubCell"/>
</dbReference>
<keyword evidence="3" id="KW-0472">Membrane</keyword>
<accession>A0AAX2RRK4</accession>
<dbReference type="EMBL" id="SNSQ01000016">
    <property type="protein sequence ID" value="TEU47571.1"/>
    <property type="molecule type" value="Genomic_DNA"/>
</dbReference>
<name>A0AAX2RRK4_BURCE</name>
<reference evidence="7 8" key="1">
    <citation type="submission" date="2019-03" db="EMBL/GenBank/DDBJ databases">
        <title>Burkholderia cepacia outbreak.</title>
        <authorList>
            <person name="Farzana R."/>
            <person name="Walsh T.R."/>
        </authorList>
    </citation>
    <scope>NUCLEOTIDE SEQUENCE [LARGE SCALE GENOMIC DNA]</scope>
    <source>
        <strain evidence="8">d13</strain>
    </source>
</reference>
<dbReference type="InterPro" id="IPR004846">
    <property type="entry name" value="T2SS/T3SS_dom"/>
</dbReference>
<feature type="region of interest" description="Disordered" evidence="5">
    <location>
        <begin position="251"/>
        <end position="284"/>
    </location>
</feature>
<dbReference type="RefSeq" id="WP_134256303.1">
    <property type="nucleotide sequence ID" value="NZ_SNSG01000013.1"/>
</dbReference>
<evidence type="ECO:0000256" key="5">
    <source>
        <dbReference type="SAM" id="MobiDB-lite"/>
    </source>
</evidence>
<evidence type="ECO:0000256" key="1">
    <source>
        <dbReference type="ARBA" id="ARBA00004370"/>
    </source>
</evidence>
<comment type="subcellular location">
    <subcellularLocation>
        <location evidence="1">Membrane</location>
    </subcellularLocation>
</comment>
<dbReference type="AlphaFoldDB" id="A0AAX2RRK4"/>
<dbReference type="PROSITE" id="PS51257">
    <property type="entry name" value="PROKAR_LIPOPROTEIN"/>
    <property type="match status" value="1"/>
</dbReference>
<organism evidence="7 8">
    <name type="scientific">Burkholderia cepacia</name>
    <name type="common">Pseudomonas cepacia</name>
    <dbReference type="NCBI Taxonomy" id="292"/>
    <lineage>
        <taxon>Bacteria</taxon>
        <taxon>Pseudomonadati</taxon>
        <taxon>Pseudomonadota</taxon>
        <taxon>Betaproteobacteria</taxon>
        <taxon>Burkholderiales</taxon>
        <taxon>Burkholderiaceae</taxon>
        <taxon>Burkholderia</taxon>
        <taxon>Burkholderia cepacia complex</taxon>
    </lineage>
</organism>
<proteinExistence type="inferred from homology"/>
<dbReference type="Pfam" id="PF00263">
    <property type="entry name" value="Secretin"/>
    <property type="match status" value="1"/>
</dbReference>
<evidence type="ECO:0000259" key="6">
    <source>
        <dbReference type="Pfam" id="PF00263"/>
    </source>
</evidence>
<comment type="similarity">
    <text evidence="4">Belongs to the bacterial secretin family.</text>
</comment>
<evidence type="ECO:0000256" key="3">
    <source>
        <dbReference type="ARBA" id="ARBA00023136"/>
    </source>
</evidence>
<keyword evidence="2" id="KW-0732">Signal</keyword>
<evidence type="ECO:0000256" key="4">
    <source>
        <dbReference type="RuleBase" id="RU004003"/>
    </source>
</evidence>